<dbReference type="Pfam" id="PF05105">
    <property type="entry name" value="Phage_holin_4_1"/>
    <property type="match status" value="1"/>
</dbReference>
<dbReference type="InterPro" id="IPR006480">
    <property type="entry name" value="Phage_holin_4_1"/>
</dbReference>
<accession>A0A8S5U198</accession>
<name>A0A8S5U198_9CAUD</name>
<dbReference type="GO" id="GO:0033644">
    <property type="term" value="C:host cell membrane"/>
    <property type="evidence" value="ECO:0007669"/>
    <property type="project" value="UniProtKB-SubCell"/>
</dbReference>
<reference evidence="6" key="1">
    <citation type="journal article" date="2021" name="Proc. Natl. Acad. Sci. U.S.A.">
        <title>A Catalog of Tens of Thousands of Viruses from Human Metagenomes Reveals Hidden Associations with Chronic Diseases.</title>
        <authorList>
            <person name="Tisza M.J."/>
            <person name="Buck C.B."/>
        </authorList>
    </citation>
    <scope>NUCLEOTIDE SEQUENCE</scope>
    <source>
        <strain evidence="6">Cttuu15</strain>
    </source>
</reference>
<feature type="transmembrane region" description="Helical" evidence="5">
    <location>
        <begin position="12"/>
        <end position="38"/>
    </location>
</feature>
<evidence type="ECO:0000256" key="1">
    <source>
        <dbReference type="ARBA" id="ARBA00004301"/>
    </source>
</evidence>
<sequence length="163" mass="18207">MKKNMEQANYLKAIVIGIGSFLTSILGVLAIPTVLMVASNVTDYITGLIASKFREQDINSYRSMRGIFKKVGMWLLVIVGAILDVLLEYSLANLGIKIPFSFPVASIVEVWITCNEIISNLENIQDIGVNIPGFLKPLVKNIRSQVEHQADILQEDQENREEK</sequence>
<organism evidence="6">
    <name type="scientific">Siphoviridae sp. cttuu15</name>
    <dbReference type="NCBI Taxonomy" id="2825709"/>
    <lineage>
        <taxon>Viruses</taxon>
        <taxon>Duplodnaviria</taxon>
        <taxon>Heunggongvirae</taxon>
        <taxon>Uroviricota</taxon>
        <taxon>Caudoviricetes</taxon>
    </lineage>
</organism>
<keyword evidence="2 5" id="KW-0812">Transmembrane</keyword>
<proteinExistence type="predicted"/>
<dbReference type="NCBIfam" id="TIGR01593">
    <property type="entry name" value="holin_tox_secr"/>
    <property type="match status" value="1"/>
</dbReference>
<keyword evidence="4 5" id="KW-0472">Membrane</keyword>
<evidence type="ECO:0000256" key="5">
    <source>
        <dbReference type="SAM" id="Phobius"/>
    </source>
</evidence>
<evidence type="ECO:0000256" key="4">
    <source>
        <dbReference type="ARBA" id="ARBA00023136"/>
    </source>
</evidence>
<evidence type="ECO:0000256" key="3">
    <source>
        <dbReference type="ARBA" id="ARBA00022989"/>
    </source>
</evidence>
<protein>
    <submittedName>
        <fullName evidence="6">Holin</fullName>
    </submittedName>
</protein>
<keyword evidence="3 5" id="KW-1133">Transmembrane helix</keyword>
<comment type="subcellular location">
    <subcellularLocation>
        <location evidence="1">Host membrane</location>
        <topology evidence="1">Multi-pass membrane protein</topology>
    </subcellularLocation>
</comment>
<feature type="transmembrane region" description="Helical" evidence="5">
    <location>
        <begin position="71"/>
        <end position="91"/>
    </location>
</feature>
<evidence type="ECO:0000256" key="2">
    <source>
        <dbReference type="ARBA" id="ARBA00022692"/>
    </source>
</evidence>
<dbReference type="EMBL" id="BK015982">
    <property type="protein sequence ID" value="DAF88236.1"/>
    <property type="molecule type" value="Genomic_DNA"/>
</dbReference>
<evidence type="ECO:0000313" key="6">
    <source>
        <dbReference type="EMBL" id="DAF88236.1"/>
    </source>
</evidence>